<name>A0A7G9R1F3_9MICO</name>
<dbReference type="Gene3D" id="3.60.110.10">
    <property type="entry name" value="Carbon-nitrogen hydrolase"/>
    <property type="match status" value="1"/>
</dbReference>
<dbReference type="Pfam" id="PF00795">
    <property type="entry name" value="CN_hydrolase"/>
    <property type="match status" value="1"/>
</dbReference>
<keyword evidence="3" id="KW-0378">Hydrolase</keyword>
<accession>A0A7G9R1F3</accession>
<evidence type="ECO:0000313" key="4">
    <source>
        <dbReference type="Proteomes" id="UP000515976"/>
    </source>
</evidence>
<dbReference type="PANTHER" id="PTHR23088">
    <property type="entry name" value="NITRILASE-RELATED"/>
    <property type="match status" value="1"/>
</dbReference>
<dbReference type="EMBL" id="CP060712">
    <property type="protein sequence ID" value="QNN49428.1"/>
    <property type="molecule type" value="Genomic_DNA"/>
</dbReference>
<organism evidence="3 4">
    <name type="scientific">Phycicoccus endophyticus</name>
    <dbReference type="NCBI Taxonomy" id="1690220"/>
    <lineage>
        <taxon>Bacteria</taxon>
        <taxon>Bacillati</taxon>
        <taxon>Actinomycetota</taxon>
        <taxon>Actinomycetes</taxon>
        <taxon>Micrococcales</taxon>
        <taxon>Intrasporangiaceae</taxon>
        <taxon>Phycicoccus</taxon>
    </lineage>
</organism>
<dbReference type="GO" id="GO:0016787">
    <property type="term" value="F:hydrolase activity"/>
    <property type="evidence" value="ECO:0007669"/>
    <property type="project" value="UniProtKB-KW"/>
</dbReference>
<dbReference type="SUPFAM" id="SSF56317">
    <property type="entry name" value="Carbon-nitrogen hydrolase"/>
    <property type="match status" value="1"/>
</dbReference>
<dbReference type="KEGG" id="pei:H9L10_14775"/>
<feature type="domain" description="CN hydrolase" evidence="2">
    <location>
        <begin position="1"/>
        <end position="250"/>
    </location>
</feature>
<comment type="similarity">
    <text evidence="1">Belongs to the carbon-nitrogen hydrolase superfamily. NIT1/NIT2 family.</text>
</comment>
<gene>
    <name evidence="3" type="ORF">H9L10_14775</name>
</gene>
<dbReference type="InterPro" id="IPR001110">
    <property type="entry name" value="UPF0012_CS"/>
</dbReference>
<sequence>MRIAAVQLSYGDEEPFGARVERVAGLVAAQAGHDLVVLPELWAPTGFDYRRWEGEAQPLDGPWSAAMADAARAAGVTLHAGSFVERLPEPGPDGNTLANTSLVFGAEGERLAGYRKVHRFGFGSGEPKLMEAGEEVVVLDLPNGAGGTVRTGLSTCYDLRFPELYRRQQEAGAELLVVPAAWPLARVEHWRLLGRARAVENQCAVVQVNTAGTHADVPMGGHSQVVAATGEVVAEAAHTDEVVLSVELDLATTAEYRASFPVLADRRL</sequence>
<evidence type="ECO:0000259" key="2">
    <source>
        <dbReference type="PROSITE" id="PS50263"/>
    </source>
</evidence>
<dbReference type="RefSeq" id="WP_166099437.1">
    <property type="nucleotide sequence ID" value="NZ_BMMY01000005.1"/>
</dbReference>
<dbReference type="PROSITE" id="PS01227">
    <property type="entry name" value="UPF0012"/>
    <property type="match status" value="1"/>
</dbReference>
<dbReference type="InterPro" id="IPR036526">
    <property type="entry name" value="C-N_Hydrolase_sf"/>
</dbReference>
<reference evidence="3 4" key="1">
    <citation type="submission" date="2020-08" db="EMBL/GenBank/DDBJ databases">
        <title>Genome sequence of Phycicoccus endophyticus JCM 31784T.</title>
        <authorList>
            <person name="Hyun D.-W."/>
            <person name="Bae J.-W."/>
        </authorList>
    </citation>
    <scope>NUCLEOTIDE SEQUENCE [LARGE SCALE GENOMIC DNA]</scope>
    <source>
        <strain evidence="3 4">JCM 31784</strain>
    </source>
</reference>
<dbReference type="Proteomes" id="UP000515976">
    <property type="component" value="Chromosome"/>
</dbReference>
<dbReference type="AlphaFoldDB" id="A0A7G9R1F3"/>
<proteinExistence type="inferred from homology"/>
<keyword evidence="4" id="KW-1185">Reference proteome</keyword>
<protein>
    <submittedName>
        <fullName evidence="3">Carbon-nitrogen family hydrolase</fullName>
    </submittedName>
</protein>
<dbReference type="CDD" id="cd07583">
    <property type="entry name" value="nitrilase_5"/>
    <property type="match status" value="1"/>
</dbReference>
<evidence type="ECO:0000313" key="3">
    <source>
        <dbReference type="EMBL" id="QNN49428.1"/>
    </source>
</evidence>
<dbReference type="PROSITE" id="PS50263">
    <property type="entry name" value="CN_HYDROLASE"/>
    <property type="match status" value="1"/>
</dbReference>
<dbReference type="PANTHER" id="PTHR23088:SF27">
    <property type="entry name" value="DEAMINATED GLUTATHIONE AMIDASE"/>
    <property type="match status" value="1"/>
</dbReference>
<dbReference type="InterPro" id="IPR003010">
    <property type="entry name" value="C-N_Hydrolase"/>
</dbReference>
<evidence type="ECO:0000256" key="1">
    <source>
        <dbReference type="ARBA" id="ARBA00010613"/>
    </source>
</evidence>